<dbReference type="SUPFAM" id="SSF53098">
    <property type="entry name" value="Ribonuclease H-like"/>
    <property type="match status" value="1"/>
</dbReference>
<evidence type="ECO:0000259" key="13">
    <source>
        <dbReference type="PROSITE" id="PS50093"/>
    </source>
</evidence>
<dbReference type="Pfam" id="PF00801">
    <property type="entry name" value="PKD"/>
    <property type="match status" value="3"/>
</dbReference>
<dbReference type="SMART" id="SM00321">
    <property type="entry name" value="WSC"/>
    <property type="match status" value="2"/>
</dbReference>
<dbReference type="PANTHER" id="PTHR46730:SF1">
    <property type="entry name" value="PLAT DOMAIN-CONTAINING PROTEIN"/>
    <property type="match status" value="1"/>
</dbReference>
<dbReference type="InterPro" id="IPR012337">
    <property type="entry name" value="RNaseH-like_sf"/>
</dbReference>
<evidence type="ECO:0000256" key="1">
    <source>
        <dbReference type="ARBA" id="ARBA00004141"/>
    </source>
</evidence>
<dbReference type="InterPro" id="IPR014010">
    <property type="entry name" value="REJ_dom"/>
</dbReference>
<feature type="region of interest" description="Disordered" evidence="11">
    <location>
        <begin position="332"/>
        <end position="357"/>
    </location>
</feature>
<dbReference type="CDD" id="cd06133">
    <property type="entry name" value="ERI-1_3'hExo_like"/>
    <property type="match status" value="1"/>
</dbReference>
<dbReference type="SMART" id="SM00089">
    <property type="entry name" value="PKD"/>
    <property type="match status" value="5"/>
</dbReference>
<dbReference type="InterPro" id="IPR013783">
    <property type="entry name" value="Ig-like_fold"/>
</dbReference>
<dbReference type="SUPFAM" id="SSF49899">
    <property type="entry name" value="Concanavalin A-like lectins/glucanases"/>
    <property type="match status" value="3"/>
</dbReference>
<dbReference type="InterPro" id="IPR001304">
    <property type="entry name" value="C-type_lectin-like"/>
</dbReference>
<dbReference type="InterPro" id="IPR010666">
    <property type="entry name" value="Znf_GRF"/>
</dbReference>
<reference evidence="17 18" key="1">
    <citation type="submission" date="2020-08" db="EMBL/GenBank/DDBJ databases">
        <authorList>
            <person name="Hejnol A."/>
        </authorList>
    </citation>
    <scope>NUCLEOTIDE SEQUENCE [LARGE SCALE GENOMIC DNA]</scope>
</reference>
<keyword evidence="8" id="KW-1133">Transmembrane helix</keyword>
<dbReference type="GO" id="GO:0000175">
    <property type="term" value="F:3'-5'-RNA exonuclease activity"/>
    <property type="evidence" value="ECO:0007669"/>
    <property type="project" value="InterPro"/>
</dbReference>
<dbReference type="SMART" id="SM00034">
    <property type="entry name" value="CLECT"/>
    <property type="match status" value="4"/>
</dbReference>
<dbReference type="Pfam" id="PF06839">
    <property type="entry name" value="Zn_ribbon_GRF"/>
    <property type="match status" value="1"/>
</dbReference>
<feature type="domain" description="C-type lectin" evidence="12">
    <location>
        <begin position="1583"/>
        <end position="1705"/>
    </location>
</feature>
<protein>
    <submittedName>
        <fullName evidence="17">DgyrCDS12820</fullName>
    </submittedName>
</protein>
<comment type="subcellular location">
    <subcellularLocation>
        <location evidence="1">Membrane</location>
        <topology evidence="1">Multi-pass membrane protein</topology>
    </subcellularLocation>
</comment>
<dbReference type="CDD" id="cd00146">
    <property type="entry name" value="PKD"/>
    <property type="match status" value="1"/>
</dbReference>
<feature type="domain" description="C-type lectin" evidence="12">
    <location>
        <begin position="1450"/>
        <end position="1562"/>
    </location>
</feature>
<comment type="caution">
    <text evidence="17">The sequence shown here is derived from an EMBL/GenBank/DDBJ whole genome shotgun (WGS) entry which is preliminary data.</text>
</comment>
<dbReference type="InterPro" id="IPR036056">
    <property type="entry name" value="Fibrinogen-like_C"/>
</dbReference>
<evidence type="ECO:0000259" key="14">
    <source>
        <dbReference type="PROSITE" id="PS51111"/>
    </source>
</evidence>
<feature type="domain" description="REJ" evidence="14">
    <location>
        <begin position="3991"/>
        <end position="4508"/>
    </location>
</feature>
<dbReference type="SMART" id="SM00479">
    <property type="entry name" value="EXOIII"/>
    <property type="match status" value="1"/>
</dbReference>
<dbReference type="SUPFAM" id="SSF56436">
    <property type="entry name" value="C-type lectin-like"/>
    <property type="match status" value="4"/>
</dbReference>
<dbReference type="Gene3D" id="2.60.120.200">
    <property type="match status" value="3"/>
</dbReference>
<dbReference type="InterPro" id="IPR013520">
    <property type="entry name" value="Ribonucl_H"/>
</dbReference>
<feature type="region of interest" description="Disordered" evidence="11">
    <location>
        <begin position="414"/>
        <end position="461"/>
    </location>
</feature>
<keyword evidence="5" id="KW-0677">Repeat</keyword>
<accession>A0A7I8W8T5</accession>
<dbReference type="GO" id="GO:0006816">
    <property type="term" value="P:calcium ion transport"/>
    <property type="evidence" value="ECO:0007669"/>
    <property type="project" value="TreeGrafter"/>
</dbReference>
<dbReference type="CDD" id="cd00037">
    <property type="entry name" value="CLECT"/>
    <property type="match status" value="3"/>
</dbReference>
<evidence type="ECO:0000256" key="3">
    <source>
        <dbReference type="ARBA" id="ARBA00022692"/>
    </source>
</evidence>
<keyword evidence="4" id="KW-0479">Metal-binding</keyword>
<dbReference type="GO" id="GO:0008270">
    <property type="term" value="F:zinc ion binding"/>
    <property type="evidence" value="ECO:0007669"/>
    <property type="project" value="UniProtKB-KW"/>
</dbReference>
<evidence type="ECO:0000313" key="17">
    <source>
        <dbReference type="EMBL" id="CAD5124542.1"/>
    </source>
</evidence>
<evidence type="ECO:0000256" key="9">
    <source>
        <dbReference type="ARBA" id="ARBA00023136"/>
    </source>
</evidence>
<dbReference type="SUPFAM" id="SSF49299">
    <property type="entry name" value="PKD domain"/>
    <property type="match status" value="4"/>
</dbReference>
<evidence type="ECO:0000259" key="12">
    <source>
        <dbReference type="PROSITE" id="PS50041"/>
    </source>
</evidence>
<dbReference type="Proteomes" id="UP000549394">
    <property type="component" value="Unassembled WGS sequence"/>
</dbReference>
<dbReference type="EMBL" id="CAJFCJ010000021">
    <property type="protein sequence ID" value="CAD5124542.1"/>
    <property type="molecule type" value="Genomic_DNA"/>
</dbReference>
<gene>
    <name evidence="17" type="ORF">DGYR_LOCUS12077</name>
</gene>
<dbReference type="Pfam" id="PF01822">
    <property type="entry name" value="WSC"/>
    <property type="match status" value="1"/>
</dbReference>
<dbReference type="InterPro" id="IPR016187">
    <property type="entry name" value="CTDL_fold"/>
</dbReference>
<dbReference type="PROSITE" id="PS50093">
    <property type="entry name" value="PKD"/>
    <property type="match status" value="3"/>
</dbReference>
<dbReference type="Pfam" id="PF02010">
    <property type="entry name" value="REJ"/>
    <property type="match status" value="1"/>
</dbReference>
<dbReference type="SUPFAM" id="SSF56496">
    <property type="entry name" value="Fibrinogen C-terminal domain-like"/>
    <property type="match status" value="1"/>
</dbReference>
<dbReference type="InterPro" id="IPR035986">
    <property type="entry name" value="PKD_dom_sf"/>
</dbReference>
<evidence type="ECO:0000256" key="8">
    <source>
        <dbReference type="ARBA" id="ARBA00022989"/>
    </source>
</evidence>
<feature type="domain" description="PKD" evidence="13">
    <location>
        <begin position="3914"/>
        <end position="3986"/>
    </location>
</feature>
<dbReference type="Pfam" id="PF13385">
    <property type="entry name" value="Laminin_G_3"/>
    <property type="match status" value="1"/>
</dbReference>
<dbReference type="InterPro" id="IPR002859">
    <property type="entry name" value="PKD/REJ-like"/>
</dbReference>
<feature type="domain" description="PKD" evidence="13">
    <location>
        <begin position="3827"/>
        <end position="3890"/>
    </location>
</feature>
<sequence length="4508" mass="510997">MPSTAKDYARQLGIIKKCSLKGRSNLRVCSRQKFSYFVVIDFESTCWKEEKSIVQEIIEFPAVLINSSTGKVESEFHYYVQPQEHPILSDFCKELTGITQAQVERGIPLRLCLDLFCKWMRKMSEEKGFVFDNRLGKKACAFITWSDWDLSVCLHNECKRKQIRKPIELNSWIDLRRVFKRFYGKTPAGLEGGLKYVGLEFQGRQHSGLEDSRNTAKLAYKLICDGCVLTLTRDSKDICATTLTTRIIHSPDVSIDNNDDNNKNNIISLREKETNNTRSTYQCINRKFTAVDKISSPTIKKDNNKLFAISENEQRKMKKKILLNPFQIKDNSREISKENKEESEKTEKMTNNHDNGNEKLITKSRIIIKTRKFSRPQYEIIQEKIPIKDASKNQLSECKWALSKTRKINDQLKEKEQLGKASTPQRTNGTSNQSNEFKTPNSIVLNTSKNKSKMLKTPPMCQCGRRSKRKCVQTPGPNMGRNFYTCSYGRRSSGSGEGCSFFSWEGEDKSATNLKSDSTYSYSIREEYMSPEMKRAKMNLSSETVDTNRKEKIIEKNQENVFKPVLVYSAKNQLKNPPPTPSCDGDVCTCSQADYDPIDNKCLKGVELGQSCNEDNLYCLDINSHCLTTCQCKAGFENVGEVCQIRLHTGSDLAQQFSGGVQPTTERNTIFLLENSVIKASGTLLQYQYKPSSEGSFTIQIWRLMKVIAESNFYYKLIHENELVVSNQQLNSISSFTLATPIRVEANDIIGYKTVESANIGNVLSYISTACQSDTERGQLLANYQSLSPNSVLKFTKRQDSSDCQIRKYPINAKIRPDDPIHRGCVKSRTSDEDMSILVQSSKLSVDQCSHYCWNLGYLYSELKYPNMCRCGPFFGTKDDDSVFAANIRCSSSCTRIGSNSNWKCGASSYASVYQFPSTFINQKIDSLFNSATEFYYGINATIKQPQGSEICKEVGGTLVGDPTFLNQNGGSNIYVTGIMKIYDLPSANGQESIQLLMNEKGNVVNKDNIEFLPNRPDNVQGIENCLTFRGNSKYEDNRCDESSGRLLCIFDKYPFDNSFDTTQEITLSFDNEINTKWAQTGGVISYVEGVINKAISITNNAYIDILYNRLSCFDLPAQCQSGFSFMFFMKLLSTKDQIIFGLSSDTGNMKTIKLLYISQQLKLSYPTVGNLETTISLISSTDFTAWNHLAIIQSINGQTIIWKVYVNGELLQTVNIGLVEMTNFIGIRYGRSINDQNLQYNSDIYLDELKISNRLLLDDNIYREYEKAALKLNNEMTFKVSKELLELNNRNVEISLGIQDIGYKFNSIQSGLKAQIASVCNSLCTNGFTLSIWLRIRQPISNYNILKNEGNGFQLKYLVSSNKFQLKNKIGNFITNAEFSLPFDSWFHLAWKSHRQFGTYVFLNSKQIKNVQFVQDQSNTPSTSDTTNFNSLVIGEETSSRCQQGWEKYGEKCLYVSKTKFNYKRAEIFCKHKESILLRISSLEEHKFVKSLMILKGISHIWFGLTVSGPDNNTWTYDGIKPNYIPPDRNPSMDERYGKLSKSDTDLHDSDYKDSYHIICEKPLSIKPTNDRDEALPNWKHFNGFFYYISTFSSSRMEAIEKCNNYSSNLVSILFEREYEYLNNQLKGKGSFFIGMDFNANANKYFWKDGSPVTAENINYINLEGSNGPNILLECNSGQNCSIVKSSLEQARFICKRKERVLNRGGCNFGDYSFNGRCLSVIQEAGKYYDIVKKCNLLGGEAVSLTNQEDVPALESIMIALNQNGKSFYIGGHRTVSGGDYYWITGEIVTSINLRDEGSSPSFCSIAKLSNDNTMYMESLCNNEDGLLCEYDAGTVMEMDDLRLYSSALPDTDITNIYKEQNANLKILKIPCSTKLTDNTVRGQKISGSGKSYIDIAATSKLIYDSSIMKDVLDIKDSEFIKYTIDSNWNACLMSLSSCLGGFSIGFWVKFMGNKPLFQLLSIRNQLTISVETTLNIKYLNLVINELNINEKAFLPTVNDWFYLSIAYHLNHGLDVYANTHKILSSPTPVASAGAFAPGAYLQIGGELPMRLRDFMFQTNFWNEKIIFDEVYSLKRLWNENFNSQLAGSSAVLEEHNLIFGKSLRMSPSDQSYIITTDQYANCLTNFDNCQNGITISFFMFWKEFTQTFLRFYINKGNNNFLLSIIGTGNNFKLTIPGRMASINIPSSISKLKWYLYVFTIDFKTNTFLLYIDGIRYEMTSVFSDHSFDPTHFSQIQISPPEESLLIDELRIHNNIVGDWSYAIPFKSCYEYYENGILTNGDYYIDPDGIESPSQPVLVTCEMDNNRVQSQFAHDRNAKLFINPSVMQVDNEGNAKILLNYQLDTKVLREIIKSSVQCYQQLTFECSGTQNPVRMMRQSIEETTIDFWKSTPKETSTIQCSTGQNFIQNTVLKAKDQLPITSVVIQGIESNSGEQIWSVGPLVCQGPDKRGIKFAFNKPDFSNIITEEGMQISSGQSDGLIQTYTSESINKDVLLVIGKEITIEGWISIGVLWKNVDTETAKVYLNGFELATTPSSISIDRSSNEKVVIGSASSIKNQILIESLILYETFVEKSKYEEKFPRFQLNYNFFMDRVVEIRGQSNYIVPSKDNKDPYFTIITDNPMSLMAKLDNNINGIKLTDGALTAYFYKECIVNLEACNRGFSLGFWFITNFRANRKITVLNFGSNFKISIIFETTTKIEVALTENDGSNIIKMAPISFSHWSHIGVVYDKSMNGAVRLYVNGENIVSSSTGRRKRSASSNSQQNIPSEVVIGSKESSTRMPFIIDDVIFKDDIVDFNEVYNSPGFQRSSSSSTSSTSGFIRRILFNEFEESSQTIPLYPKPASGSLPNGAVKTNDYISLNGENQYISTTTSWNSDCITNPSTCGNGFALAFEFKFDEITSQDQYFLTLGSSGINENGLVFGFLPTDDTLPFRRHFTIIYKDRYKKHSIWFDGEKDTWYNMFISKSSSISSGLTVFLNDQKLTKNILTENLQGSQTEIRSCIIGKHDKENKNFAKISIRTFTFWSHSADHPWDNNIWLSISLTKLTEYFAYFPMSGGKRCQDMCKNNDACLSFSIRGIHCYLSTKTRTQLTALTSSQTNSNFVERLYHYLPDEKCQSKTGFVAKLYGSKCLQFSQSTKSFTEAKSSCESLTGKPYKLFKIDDEQISWFNSNEDSSQSTFFTGYTLEDYDKLTYNNWAPKQPDYFRQNSANCVPIFGGKTASWSMNDCNNNEKSYYICSTNLYPISYKGCFSESLFSNTVIASISNVTVEKCAEECKTLPEMRYALLKNGNICKCLKFFDITTIYNSRHCMIPCEGDIERYCGGQSSFDVYQIDYTTSISVTGVDDFNAIILPSTILKTGQIISIEINTDVTDKAGFYFSFSDGTKKPWSLVNKTEHEFTSPGVYYVDVSVKNELSYLNKTYTIIVQDAIENLEIQSDDRIKFSQEYSIDLSFTKGTNVTCKITDEKEITINRFFPTHISQEKIVIPFSKVNNYTMNITCSNLLNAVSKEISVIVQEEIRDLTLSVKPDKAPFGKTILIIWSIGKGTLVSFVGLLDNKIVPIDYVHGQLSGSYKTSTTPIGNHTFMLQASNLVSGPLNKTVKFQITNGISDMKLRVNSQIIRTGYETIATVFLSKGSLFTTKIWYGDGTVETHQTNDEIQNFERVFKYKYKQPGVYLLVVQVTNGLNSFTENSTIYVLNTVKFITVATQNVSASEEAVFFNFLSYKNNPKPTNATMTIDFGDGEKFKTIDVNNIIFPYYERYRYLREGFYRLQVNISNKLDDNTFTRDVQVGHQIKGLTLTAPKTTVATNVPLVLTADMVKGTKCRYSFSFGDGESYIDQKLRTAPFAEKFLSHSWKKEGSFDILLNATNMFGQKSSKLTIIVQEPILGLQLTNNGPQIPDKPVNFVLTISEIGTNSCFKWEFGDGKEFLFGYPLCPDKNSNSNFLVIESSVLKISHNYTTSGLYKATVTGWNSVSNTKASSEVAIDKVLCNIPEVDLQNTGKIIKEANEVYRSEIVQISSTVQMQCNPPKKAVNTWSLYQVSFYFNGTEKLTRIQIPPQINQMSLKLPKRYLALGIYKVVVTVNPEGLKTISKEACGYFLIVSSPLLPNMEGGSRRTAPNNRDLSLDASKSYDPDVDNPAFSELSYNWYCRLEHEKFARDSNEKLIDTATQAGSGGCFGDGPGKLTYSTAKAVVDNRLLKYGHIYVFKLVIYKDDRLAEYDQTVEIIGGQNQKLSIECKSNCMRKVDASQSLKVIGKCDSCDMAKQHALTYSWSLYEQEDNTEKFNLVKEFQDLTNSGVTKRFLVLKENVLTFGKSYRLRFGNLEAYSEYDFSVNYPPYNGHCASNIPIGFALETYFIFKCEKWLDEGPRQKRDPIMDAKQPVTLSYIFQYAVRGRDTTPILLFEYTGPKPETRKIQMPQGEEMHDNLIDIFVTIRDKQNTAAQVQFKIQVLPSRRTAKEIQNSTALEKLEADGDLVGVFRFYGQISELRTKIRRDCYMLSYPIKNI</sequence>
<keyword evidence="18" id="KW-1185">Reference proteome</keyword>
<feature type="domain" description="PKD" evidence="13">
    <location>
        <begin position="3373"/>
        <end position="3433"/>
    </location>
</feature>
<feature type="region of interest" description="Disordered" evidence="11">
    <location>
        <begin position="4112"/>
        <end position="4132"/>
    </location>
</feature>
<keyword evidence="7" id="KW-0862">Zinc</keyword>
<dbReference type="PROSITE" id="PS51999">
    <property type="entry name" value="ZF_GRF"/>
    <property type="match status" value="1"/>
</dbReference>
<dbReference type="PROSITE" id="PS51111">
    <property type="entry name" value="REJ"/>
    <property type="match status" value="1"/>
</dbReference>
<keyword evidence="3" id="KW-0812">Transmembrane</keyword>
<evidence type="ECO:0000256" key="6">
    <source>
        <dbReference type="ARBA" id="ARBA00022771"/>
    </source>
</evidence>
<feature type="compositionally biased region" description="Polar residues" evidence="11">
    <location>
        <begin position="2759"/>
        <end position="2768"/>
    </location>
</feature>
<name>A0A7I8W8T5_9ANNE</name>
<dbReference type="Gene3D" id="3.30.420.10">
    <property type="entry name" value="Ribonuclease H-like superfamily/Ribonuclease H"/>
    <property type="match status" value="1"/>
</dbReference>
<dbReference type="OrthoDB" id="448399at2759"/>
<dbReference type="InterPro" id="IPR013320">
    <property type="entry name" value="ConA-like_dom_sf"/>
</dbReference>
<dbReference type="Pfam" id="PF00059">
    <property type="entry name" value="Lectin_C"/>
    <property type="match status" value="2"/>
</dbReference>
<dbReference type="GO" id="GO:0005261">
    <property type="term" value="F:monoatomic cation channel activity"/>
    <property type="evidence" value="ECO:0007669"/>
    <property type="project" value="TreeGrafter"/>
</dbReference>
<evidence type="ECO:0000256" key="5">
    <source>
        <dbReference type="ARBA" id="ARBA00022737"/>
    </source>
</evidence>
<feature type="compositionally biased region" description="Polar residues" evidence="11">
    <location>
        <begin position="420"/>
        <end position="449"/>
    </location>
</feature>
<dbReference type="PANTHER" id="PTHR46730">
    <property type="entry name" value="POLYCYSTIN-1"/>
    <property type="match status" value="1"/>
</dbReference>
<dbReference type="Gene3D" id="2.60.40.10">
    <property type="entry name" value="Immunoglobulins"/>
    <property type="match status" value="2"/>
</dbReference>
<evidence type="ECO:0000256" key="10">
    <source>
        <dbReference type="PROSITE-ProRule" id="PRU01343"/>
    </source>
</evidence>
<dbReference type="InterPro" id="IPR022409">
    <property type="entry name" value="PKD/Chitinase_dom"/>
</dbReference>
<dbReference type="Gene3D" id="3.10.100.10">
    <property type="entry name" value="Mannose-Binding Protein A, subunit A"/>
    <property type="match status" value="4"/>
</dbReference>
<evidence type="ECO:0000256" key="7">
    <source>
        <dbReference type="ARBA" id="ARBA00022833"/>
    </source>
</evidence>
<dbReference type="PROSITE" id="PS50041">
    <property type="entry name" value="C_TYPE_LECTIN_2"/>
    <property type="match status" value="4"/>
</dbReference>
<dbReference type="InterPro" id="IPR002889">
    <property type="entry name" value="WSC_carb-bd"/>
</dbReference>
<dbReference type="GO" id="GO:0005886">
    <property type="term" value="C:plasma membrane"/>
    <property type="evidence" value="ECO:0007669"/>
    <property type="project" value="TreeGrafter"/>
</dbReference>
<evidence type="ECO:0000313" key="18">
    <source>
        <dbReference type="Proteomes" id="UP000549394"/>
    </source>
</evidence>
<feature type="domain" description="GRF-type" evidence="16">
    <location>
        <begin position="461"/>
        <end position="508"/>
    </location>
</feature>
<organism evidence="17 18">
    <name type="scientific">Dimorphilus gyrociliatus</name>
    <dbReference type="NCBI Taxonomy" id="2664684"/>
    <lineage>
        <taxon>Eukaryota</taxon>
        <taxon>Metazoa</taxon>
        <taxon>Spiralia</taxon>
        <taxon>Lophotrochozoa</taxon>
        <taxon>Annelida</taxon>
        <taxon>Polychaeta</taxon>
        <taxon>Polychaeta incertae sedis</taxon>
        <taxon>Dinophilidae</taxon>
        <taxon>Dimorphilus</taxon>
    </lineage>
</organism>
<feature type="domain" description="WSC" evidence="15">
    <location>
        <begin position="3244"/>
        <end position="3334"/>
    </location>
</feature>
<dbReference type="InterPro" id="IPR047201">
    <property type="entry name" value="ERI-1_3'hExo-like"/>
</dbReference>
<evidence type="ECO:0000256" key="2">
    <source>
        <dbReference type="ARBA" id="ARBA00007200"/>
    </source>
</evidence>
<feature type="domain" description="C-type lectin" evidence="12">
    <location>
        <begin position="1715"/>
        <end position="1831"/>
    </location>
</feature>
<feature type="domain" description="WSC" evidence="15">
    <location>
        <begin position="819"/>
        <end position="917"/>
    </location>
</feature>
<evidence type="ECO:0000259" key="16">
    <source>
        <dbReference type="PROSITE" id="PS51999"/>
    </source>
</evidence>
<keyword evidence="6 10" id="KW-0863">Zinc-finger</keyword>
<feature type="region of interest" description="Disordered" evidence="11">
    <location>
        <begin position="2752"/>
        <end position="2772"/>
    </location>
</feature>
<proteinExistence type="inferred from homology"/>
<dbReference type="Pfam" id="PF00929">
    <property type="entry name" value="RNase_T"/>
    <property type="match status" value="1"/>
</dbReference>
<evidence type="ECO:0000259" key="15">
    <source>
        <dbReference type="PROSITE" id="PS51212"/>
    </source>
</evidence>
<keyword evidence="9" id="KW-0472">Membrane</keyword>
<dbReference type="InterPro" id="IPR000601">
    <property type="entry name" value="PKD_dom"/>
</dbReference>
<feature type="domain" description="C-type lectin" evidence="12">
    <location>
        <begin position="3127"/>
        <end position="3229"/>
    </location>
</feature>
<evidence type="ECO:0000256" key="4">
    <source>
        <dbReference type="ARBA" id="ARBA00022723"/>
    </source>
</evidence>
<dbReference type="InterPro" id="IPR016186">
    <property type="entry name" value="C-type_lectin-like/link_sf"/>
</dbReference>
<comment type="similarity">
    <text evidence="2">Belongs to the polycystin family.</text>
</comment>
<dbReference type="InterPro" id="IPR036397">
    <property type="entry name" value="RNaseH_sf"/>
</dbReference>
<evidence type="ECO:0000256" key="11">
    <source>
        <dbReference type="SAM" id="MobiDB-lite"/>
    </source>
</evidence>
<dbReference type="PROSITE" id="PS51212">
    <property type="entry name" value="WSC"/>
    <property type="match status" value="2"/>
</dbReference>
<dbReference type="GO" id="GO:0003676">
    <property type="term" value="F:nucleic acid binding"/>
    <property type="evidence" value="ECO:0007669"/>
    <property type="project" value="InterPro"/>
</dbReference>